<dbReference type="PANTHER" id="PTHR36848">
    <property type="entry name" value="DNA-BINDING PROTEIN (PUTATIVE SECRETED PROTEIN)-RELATED"/>
    <property type="match status" value="1"/>
</dbReference>
<organism evidence="1 2">
    <name type="scientific">Aspergillus granulosus</name>
    <dbReference type="NCBI Taxonomy" id="176169"/>
    <lineage>
        <taxon>Eukaryota</taxon>
        <taxon>Fungi</taxon>
        <taxon>Dikarya</taxon>
        <taxon>Ascomycota</taxon>
        <taxon>Pezizomycotina</taxon>
        <taxon>Eurotiomycetes</taxon>
        <taxon>Eurotiomycetidae</taxon>
        <taxon>Eurotiales</taxon>
        <taxon>Aspergillaceae</taxon>
        <taxon>Aspergillus</taxon>
        <taxon>Aspergillus subgen. Nidulantes</taxon>
    </lineage>
</organism>
<dbReference type="Pfam" id="PF17132">
    <property type="entry name" value="Glyco_hydro_106"/>
    <property type="match status" value="1"/>
</dbReference>
<evidence type="ECO:0000313" key="2">
    <source>
        <dbReference type="Proteomes" id="UP001610334"/>
    </source>
</evidence>
<accession>A0ABR4H7H7</accession>
<evidence type="ECO:0000313" key="1">
    <source>
        <dbReference type="EMBL" id="KAL2811401.1"/>
    </source>
</evidence>
<dbReference type="EMBL" id="JBFXLT010000058">
    <property type="protein sequence ID" value="KAL2811401.1"/>
    <property type="molecule type" value="Genomic_DNA"/>
</dbReference>
<gene>
    <name evidence="1" type="ORF">BJX63DRAFT_433409</name>
</gene>
<keyword evidence="2" id="KW-1185">Reference proteome</keyword>
<dbReference type="InterPro" id="IPR053161">
    <property type="entry name" value="Ulvan_degrading_GH"/>
</dbReference>
<proteinExistence type="predicted"/>
<sequence length="513" mass="56472">MEEVERLDKKYYAAKYNGQTHPDGTSFENPPYDRTYALSGDEDSAERPYMQDYRKALSDGYNEYIATFEAWAQTLGLAHSAQTAYHLPLDMPGSVSHLGVPEIESLAFPETDHSLQYTGGVHLDGGNIISSEVGSIFPAYSMSAGRLVHFIKLGFAGGVNRMAIQAMAYSGEYVGTTWPGFTAVGFFTGDGWNPRYPDWKYLNDSFIYAARNQVVLQTGTIQRDIAFYLYKPAWVATEEYAGDDLRSAGFSYEYLGPTNIASPQAYVTGGVLAPKGPAYKALVFHNQKYITQEAAKNLIECARRGLPIVFIGDAPSIAIGSKEDDSLPATPVSLGAEPRVSVSTETPSPGLWFVWRKAVDSDLVFLFNAEEAELLTYTLTFEVSAGKVPYQLDAWTGEQRRASTYHRSDMGITIDVTLAGNQTTIYVFQELCGHKKKEPLHAISHSANIYKLDWGNPSSPVAYVRDSAPASISLSTGAQIEIPPLDKDLPTIELRPWNLTVESWVVDSNSSNT</sequence>
<protein>
    <submittedName>
        <fullName evidence="1">Uncharacterized protein</fullName>
    </submittedName>
</protein>
<name>A0ABR4H7H7_9EURO</name>
<dbReference type="PANTHER" id="PTHR36848:SF2">
    <property type="entry name" value="SECRETED PROTEIN"/>
    <property type="match status" value="1"/>
</dbReference>
<dbReference type="Proteomes" id="UP001610334">
    <property type="component" value="Unassembled WGS sequence"/>
</dbReference>
<comment type="caution">
    <text evidence="1">The sequence shown here is derived from an EMBL/GenBank/DDBJ whole genome shotgun (WGS) entry which is preliminary data.</text>
</comment>
<reference evidence="1 2" key="1">
    <citation type="submission" date="2024-07" db="EMBL/GenBank/DDBJ databases">
        <title>Section-level genome sequencing and comparative genomics of Aspergillus sections Usti and Cavernicolus.</title>
        <authorList>
            <consortium name="Lawrence Berkeley National Laboratory"/>
            <person name="Nybo J.L."/>
            <person name="Vesth T.C."/>
            <person name="Theobald S."/>
            <person name="Frisvad J.C."/>
            <person name="Larsen T.O."/>
            <person name="Kjaerboelling I."/>
            <person name="Rothschild-Mancinelli K."/>
            <person name="Lyhne E.K."/>
            <person name="Kogle M.E."/>
            <person name="Barry K."/>
            <person name="Clum A."/>
            <person name="Na H."/>
            <person name="Ledsgaard L."/>
            <person name="Lin J."/>
            <person name="Lipzen A."/>
            <person name="Kuo A."/>
            <person name="Riley R."/>
            <person name="Mondo S."/>
            <person name="Labutti K."/>
            <person name="Haridas S."/>
            <person name="Pangalinan J."/>
            <person name="Salamov A.A."/>
            <person name="Simmons B.A."/>
            <person name="Magnuson J.K."/>
            <person name="Chen J."/>
            <person name="Drula E."/>
            <person name="Henrissat B."/>
            <person name="Wiebenga A."/>
            <person name="Lubbers R.J."/>
            <person name="Gomes A.C."/>
            <person name="Makela M.R."/>
            <person name="Stajich J."/>
            <person name="Grigoriev I.V."/>
            <person name="Mortensen U.H."/>
            <person name="De Vries R.P."/>
            <person name="Baker S.E."/>
            <person name="Andersen M.R."/>
        </authorList>
    </citation>
    <scope>NUCLEOTIDE SEQUENCE [LARGE SCALE GENOMIC DNA]</scope>
    <source>
        <strain evidence="1 2">CBS 588.65</strain>
    </source>
</reference>